<evidence type="ECO:0000313" key="1">
    <source>
        <dbReference type="EMBL" id="EBA05697.1"/>
    </source>
</evidence>
<evidence type="ECO:0008006" key="3">
    <source>
        <dbReference type="Google" id="ProtNLM"/>
    </source>
</evidence>
<keyword evidence="2" id="KW-1185">Reference proteome</keyword>
<dbReference type="PIRSF" id="PIRSF036704">
    <property type="entry name" value="UCP036704"/>
    <property type="match status" value="1"/>
</dbReference>
<dbReference type="NCBIfam" id="TIGR01409">
    <property type="entry name" value="TAT_signal_seq"/>
    <property type="match status" value="1"/>
</dbReference>
<proteinExistence type="predicted"/>
<dbReference type="Proteomes" id="UP000005713">
    <property type="component" value="Unassembled WGS sequence"/>
</dbReference>
<protein>
    <recommendedName>
        <fullName evidence="3">Twin-arginine translocation pathway signal sequence domain protein</fullName>
    </recommendedName>
</protein>
<sequence>MSEKAASRRDFLKLAGTAAPAAAVAVATAGTQAEAAEPDLSSDRMQDTVHTRAYFDAARF</sequence>
<dbReference type="InterPro" id="IPR014177">
    <property type="entry name" value="Formate_DH_TAT-contain"/>
</dbReference>
<dbReference type="InterPro" id="IPR006311">
    <property type="entry name" value="TAT_signal"/>
</dbReference>
<comment type="caution">
    <text evidence="1">The sequence shown here is derived from an EMBL/GenBank/DDBJ whole genome shotgun (WGS) entry which is preliminary data.</text>
</comment>
<name>A3KAW9_SAGS3</name>
<evidence type="ECO:0000313" key="2">
    <source>
        <dbReference type="Proteomes" id="UP000005713"/>
    </source>
</evidence>
<dbReference type="RefSeq" id="WP_005864017.1">
    <property type="nucleotide sequence ID" value="NZ_AAYA01000026.1"/>
</dbReference>
<accession>A3KAW9</accession>
<reference evidence="1 2" key="1">
    <citation type="submission" date="2006-06" db="EMBL/GenBank/DDBJ databases">
        <authorList>
            <person name="Moran M.A."/>
            <person name="Ferriera S."/>
            <person name="Johnson J."/>
            <person name="Kravitz S."/>
            <person name="Beeson K."/>
            <person name="Sutton G."/>
            <person name="Rogers Y.-H."/>
            <person name="Friedman R."/>
            <person name="Frazier M."/>
            <person name="Venter J.C."/>
        </authorList>
    </citation>
    <scope>NUCLEOTIDE SEQUENCE [LARGE SCALE GENOMIC DNA]</scope>
    <source>
        <strain evidence="1 2">E-37</strain>
    </source>
</reference>
<dbReference type="PROSITE" id="PS51318">
    <property type="entry name" value="TAT"/>
    <property type="match status" value="1"/>
</dbReference>
<dbReference type="InterPro" id="IPR019546">
    <property type="entry name" value="TAT_signal_bac_arc"/>
</dbReference>
<dbReference type="EMBL" id="AAYA01000026">
    <property type="protein sequence ID" value="EBA05697.1"/>
    <property type="molecule type" value="Genomic_DNA"/>
</dbReference>
<dbReference type="AlphaFoldDB" id="A3KAW9"/>
<gene>
    <name evidence="1" type="ORF">SSE37_03325</name>
</gene>
<organism evidence="1 2">
    <name type="scientific">Sagittula stellata (strain ATCC 700073 / DSM 11524 / E-37)</name>
    <dbReference type="NCBI Taxonomy" id="388399"/>
    <lineage>
        <taxon>Bacteria</taxon>
        <taxon>Pseudomonadati</taxon>
        <taxon>Pseudomonadota</taxon>
        <taxon>Alphaproteobacteria</taxon>
        <taxon>Rhodobacterales</taxon>
        <taxon>Roseobacteraceae</taxon>
        <taxon>Sagittula</taxon>
    </lineage>
</organism>
<dbReference type="eggNOG" id="ENOG50330QR">
    <property type="taxonomic scope" value="Bacteria"/>
</dbReference>